<feature type="domain" description="Solute-binding protein family 5" evidence="1">
    <location>
        <begin position="2"/>
        <end position="154"/>
    </location>
</feature>
<dbReference type="InterPro" id="IPR000914">
    <property type="entry name" value="SBP_5_dom"/>
</dbReference>
<organism evidence="2">
    <name type="scientific">bioreactor metagenome</name>
    <dbReference type="NCBI Taxonomy" id="1076179"/>
    <lineage>
        <taxon>unclassified sequences</taxon>
        <taxon>metagenomes</taxon>
        <taxon>ecological metagenomes</taxon>
    </lineage>
</organism>
<gene>
    <name evidence="2" type="primary">appA_17</name>
    <name evidence="2" type="ORF">SDC9_81680</name>
</gene>
<evidence type="ECO:0000259" key="1">
    <source>
        <dbReference type="Pfam" id="PF00496"/>
    </source>
</evidence>
<evidence type="ECO:0000313" key="2">
    <source>
        <dbReference type="EMBL" id="MPM35090.1"/>
    </source>
</evidence>
<dbReference type="Pfam" id="PF00496">
    <property type="entry name" value="SBP_bac_5"/>
    <property type="match status" value="1"/>
</dbReference>
<dbReference type="SUPFAM" id="SSF53850">
    <property type="entry name" value="Periplasmic binding protein-like II"/>
    <property type="match status" value="1"/>
</dbReference>
<accession>A0A644Z2J6</accession>
<dbReference type="Gene3D" id="3.10.105.10">
    <property type="entry name" value="Dipeptide-binding Protein, Domain 3"/>
    <property type="match status" value="1"/>
</dbReference>
<dbReference type="AlphaFoldDB" id="A0A644Z2J6"/>
<reference evidence="2" key="1">
    <citation type="submission" date="2019-08" db="EMBL/GenBank/DDBJ databases">
        <authorList>
            <person name="Kucharzyk K."/>
            <person name="Murdoch R.W."/>
            <person name="Higgins S."/>
            <person name="Loffler F."/>
        </authorList>
    </citation>
    <scope>NUCLEOTIDE SEQUENCE</scope>
</reference>
<protein>
    <submittedName>
        <fullName evidence="2">Oligopeptide-binding protein AppA</fullName>
    </submittedName>
</protein>
<dbReference type="PANTHER" id="PTHR30290">
    <property type="entry name" value="PERIPLASMIC BINDING COMPONENT OF ABC TRANSPORTER"/>
    <property type="match status" value="1"/>
</dbReference>
<dbReference type="GO" id="GO:1904680">
    <property type="term" value="F:peptide transmembrane transporter activity"/>
    <property type="evidence" value="ECO:0007669"/>
    <property type="project" value="TreeGrafter"/>
</dbReference>
<name>A0A644Z2J6_9ZZZZ</name>
<proteinExistence type="predicted"/>
<dbReference type="InterPro" id="IPR039424">
    <property type="entry name" value="SBP_5"/>
</dbReference>
<dbReference type="GO" id="GO:0015833">
    <property type="term" value="P:peptide transport"/>
    <property type="evidence" value="ECO:0007669"/>
    <property type="project" value="TreeGrafter"/>
</dbReference>
<comment type="caution">
    <text evidence="2">The sequence shown here is derived from an EMBL/GenBank/DDBJ whole genome shotgun (WGS) entry which is preliminary data.</text>
</comment>
<sequence>MLYVGFNTQKGACADSLVRQAFARGFDRQTVANVLYSGRATPAVLPISPASPYYDQILAAETNSDFSAVAMTDLLTQAGYTKSGEVMKKGRTALTLTLIVNSESSFKTATADHLAEELSKQGIQVQVSKLGWTEYEAALKAKQFDLYLGETMLAPDFDLQDLAGKTGPLNYGGYSDSQAETLLQAFRAADAGARLAAAAALCDYLQISCPFTPLCFKNTSVLTGWGIVSGLSPTQQNAFYQMWNWTLNLR</sequence>
<dbReference type="EMBL" id="VSSQ01007175">
    <property type="protein sequence ID" value="MPM35090.1"/>
    <property type="molecule type" value="Genomic_DNA"/>
</dbReference>